<dbReference type="PANTHER" id="PTHR32285">
    <property type="entry name" value="PROTEIN TRICHOME BIREFRINGENCE-LIKE 9-RELATED"/>
    <property type="match status" value="1"/>
</dbReference>
<evidence type="ECO:0000256" key="1">
    <source>
        <dbReference type="ARBA" id="ARBA00007727"/>
    </source>
</evidence>
<comment type="caution">
    <text evidence="3">The sequence shown here is derived from an EMBL/GenBank/DDBJ whole genome shotgun (WGS) entry which is preliminary data.</text>
</comment>
<gene>
    <name evidence="3" type="ORF">HJC23_002569</name>
</gene>
<keyword evidence="4" id="KW-1185">Reference proteome</keyword>
<dbReference type="AlphaFoldDB" id="A0ABD3QWC1"/>
<dbReference type="EMBL" id="JABMIG020000007">
    <property type="protein sequence ID" value="KAL3804530.1"/>
    <property type="molecule type" value="Genomic_DNA"/>
</dbReference>
<dbReference type="Pfam" id="PF13839">
    <property type="entry name" value="PC-Esterase"/>
    <property type="match status" value="1"/>
</dbReference>
<protein>
    <recommendedName>
        <fullName evidence="2">Trichome birefringence-like C-terminal domain-containing protein</fullName>
    </recommendedName>
</protein>
<evidence type="ECO:0000313" key="4">
    <source>
        <dbReference type="Proteomes" id="UP001516023"/>
    </source>
</evidence>
<dbReference type="PANTHER" id="PTHR32285:SF48">
    <property type="entry name" value="PROTEIN TRICHOME BIREFRINGENCE-LIKE 19"/>
    <property type="match status" value="1"/>
</dbReference>
<evidence type="ECO:0000313" key="3">
    <source>
        <dbReference type="EMBL" id="KAL3804530.1"/>
    </source>
</evidence>
<evidence type="ECO:0000259" key="2">
    <source>
        <dbReference type="Pfam" id="PF13839"/>
    </source>
</evidence>
<organism evidence="3 4">
    <name type="scientific">Cyclotella cryptica</name>
    <dbReference type="NCBI Taxonomy" id="29204"/>
    <lineage>
        <taxon>Eukaryota</taxon>
        <taxon>Sar</taxon>
        <taxon>Stramenopiles</taxon>
        <taxon>Ochrophyta</taxon>
        <taxon>Bacillariophyta</taxon>
        <taxon>Coscinodiscophyceae</taxon>
        <taxon>Thalassiosirophycidae</taxon>
        <taxon>Stephanodiscales</taxon>
        <taxon>Stephanodiscaceae</taxon>
        <taxon>Cyclotella</taxon>
    </lineage>
</organism>
<dbReference type="Proteomes" id="UP001516023">
    <property type="component" value="Unassembled WGS sequence"/>
</dbReference>
<dbReference type="InterPro" id="IPR029962">
    <property type="entry name" value="TBL"/>
</dbReference>
<feature type="domain" description="Trichome birefringence-like C-terminal" evidence="2">
    <location>
        <begin position="121"/>
        <end position="249"/>
    </location>
</feature>
<comment type="similarity">
    <text evidence="1">Belongs to the PC-esterase family. TBL subfamily.</text>
</comment>
<name>A0ABD3QWC1_9STRA</name>
<proteinExistence type="inferred from homology"/>
<accession>A0ABD3QWC1</accession>
<reference evidence="3 4" key="1">
    <citation type="journal article" date="2020" name="G3 (Bethesda)">
        <title>Improved Reference Genome for Cyclotella cryptica CCMP332, a Model for Cell Wall Morphogenesis, Salinity Adaptation, and Lipid Production in Diatoms (Bacillariophyta).</title>
        <authorList>
            <person name="Roberts W.R."/>
            <person name="Downey K.M."/>
            <person name="Ruck E.C."/>
            <person name="Traller J.C."/>
            <person name="Alverson A.J."/>
        </authorList>
    </citation>
    <scope>NUCLEOTIDE SEQUENCE [LARGE SCALE GENOMIC DNA]</scope>
    <source>
        <strain evidence="3 4">CCMP332</strain>
    </source>
</reference>
<sequence length="402" mass="46153">MKWWRNLLLYLAPGILLLVAVFFKVMVMTIRGNKTQQIHRKKQPKLSLLNISNHDVVDNNYIGVSGGHWEYMDENEVPYNYSHNVCMDTRLHEGDCLKTLSCNNQLMNWRYYSNDNKPYQRFDVDGFRTRMQNRRIIFVGDSTARQQVEALIWTLGHTKVDWKLSIGPISVSRGRCPTSRFCMIDELSNIEICYQTMGTMAAKMYREGNYTLVHSSRIDHDTSCLLYDKLIAELSKFDLVFVQGVAWWAGLPSVLNSTTSPSDWVAGLVPTVYRDAMGALLSKISQKTRTILVLGQVGTICKYKTKPEPFSLDDIPNLYNWNLAPRMWNALLGDIDERALPVQVIDARDPLMQSVHAHPSTVDDCLHFCMNSAAVNIYLDIYWNEVFSKYVQTGHQKRSSNS</sequence>
<dbReference type="InterPro" id="IPR026057">
    <property type="entry name" value="TBL_C"/>
</dbReference>